<gene>
    <name evidence="2" type="ORF">EV385_1200</name>
</gene>
<feature type="chain" id="PRO_5020571382" evidence="1">
    <location>
        <begin position="32"/>
        <end position="251"/>
    </location>
</feature>
<comment type="caution">
    <text evidence="2">The sequence shown here is derived from an EMBL/GenBank/DDBJ whole genome shotgun (WGS) entry which is preliminary data.</text>
</comment>
<accession>A0A4Q7ZFA9</accession>
<evidence type="ECO:0000256" key="1">
    <source>
        <dbReference type="SAM" id="SignalP"/>
    </source>
</evidence>
<feature type="signal peptide" evidence="1">
    <location>
        <begin position="1"/>
        <end position="31"/>
    </location>
</feature>
<evidence type="ECO:0000313" key="2">
    <source>
        <dbReference type="EMBL" id="RZU49450.1"/>
    </source>
</evidence>
<dbReference type="RefSeq" id="WP_130508523.1">
    <property type="nucleotide sequence ID" value="NZ_SHKY01000001.1"/>
</dbReference>
<evidence type="ECO:0000313" key="3">
    <source>
        <dbReference type="Proteomes" id="UP000292564"/>
    </source>
</evidence>
<protein>
    <submittedName>
        <fullName evidence="2">Uncharacterized protein</fullName>
    </submittedName>
</protein>
<keyword evidence="3" id="KW-1185">Reference proteome</keyword>
<dbReference type="EMBL" id="SHKY01000001">
    <property type="protein sequence ID" value="RZU49450.1"/>
    <property type="molecule type" value="Genomic_DNA"/>
</dbReference>
<reference evidence="2 3" key="1">
    <citation type="submission" date="2019-02" db="EMBL/GenBank/DDBJ databases">
        <title>Sequencing the genomes of 1000 actinobacteria strains.</title>
        <authorList>
            <person name="Klenk H.-P."/>
        </authorList>
    </citation>
    <scope>NUCLEOTIDE SEQUENCE [LARGE SCALE GENOMIC DNA]</scope>
    <source>
        <strain evidence="2 3">DSM 45162</strain>
    </source>
</reference>
<proteinExistence type="predicted"/>
<dbReference type="AlphaFoldDB" id="A0A4Q7ZFA9"/>
<name>A0A4Q7ZFA9_9ACTN</name>
<dbReference type="Proteomes" id="UP000292564">
    <property type="component" value="Unassembled WGS sequence"/>
</dbReference>
<sequence length="251" mass="26551">MTSSRRIATALLGAVLSTGALLAPAASPAYAVPAPCQADFAQLKGLNSELASLQDELKSASPSQKPAIVEQIREVKAEIAVVKPRYEKCLRDNDGSKPALLATFTGRVTLTTTDSRVTEPLVRDVSFNLYFDGVNRENVSVRSWPTITSDLIQAGPVSFRVTVRLESNAGQFNRSSGRLSLNLGLLFDEDLAWPLDSDSRLPITLGTDQPGGIAMDAAGNVTLAGTSTFNGGHLNGARATLTVTGNVTPRP</sequence>
<organism evidence="2 3">
    <name type="scientific">Krasilnikovia cinnamomea</name>
    <dbReference type="NCBI Taxonomy" id="349313"/>
    <lineage>
        <taxon>Bacteria</taxon>
        <taxon>Bacillati</taxon>
        <taxon>Actinomycetota</taxon>
        <taxon>Actinomycetes</taxon>
        <taxon>Micromonosporales</taxon>
        <taxon>Micromonosporaceae</taxon>
        <taxon>Krasilnikovia</taxon>
    </lineage>
</organism>
<keyword evidence="1" id="KW-0732">Signal</keyword>